<evidence type="ECO:0000313" key="2">
    <source>
        <dbReference type="EMBL" id="KAG7372836.1"/>
    </source>
</evidence>
<evidence type="ECO:0000256" key="1">
    <source>
        <dbReference type="SAM" id="MobiDB-lite"/>
    </source>
</evidence>
<gene>
    <name evidence="2" type="ORF">IV203_033560</name>
</gene>
<feature type="compositionally biased region" description="Basic and acidic residues" evidence="1">
    <location>
        <begin position="8"/>
        <end position="21"/>
    </location>
</feature>
<feature type="region of interest" description="Disordered" evidence="1">
    <location>
        <begin position="1"/>
        <end position="21"/>
    </location>
</feature>
<sequence length="100" mass="10942">MYGSKPTRIHDDHVEASGKRNHEVREGLVITEIEAGPIPPGVKKVPTFVGNGQFRFTIISVVNCSDCTIATSPSRSWSIEALLTSFPSDTHEDVTLSPMF</sequence>
<evidence type="ECO:0000313" key="3">
    <source>
        <dbReference type="Proteomes" id="UP000693970"/>
    </source>
</evidence>
<dbReference type="AlphaFoldDB" id="A0A9K3Q6V4"/>
<accession>A0A9K3Q6V4</accession>
<dbReference type="EMBL" id="JAGRRH010000002">
    <property type="protein sequence ID" value="KAG7372836.1"/>
    <property type="molecule type" value="Genomic_DNA"/>
</dbReference>
<reference evidence="2" key="1">
    <citation type="journal article" date="2021" name="Sci. Rep.">
        <title>Diploid genomic architecture of Nitzschia inconspicua, an elite biomass production diatom.</title>
        <authorList>
            <person name="Oliver A."/>
            <person name="Podell S."/>
            <person name="Pinowska A."/>
            <person name="Traller J.C."/>
            <person name="Smith S.R."/>
            <person name="McClure R."/>
            <person name="Beliaev A."/>
            <person name="Bohutskyi P."/>
            <person name="Hill E.A."/>
            <person name="Rabines A."/>
            <person name="Zheng H."/>
            <person name="Allen L.Z."/>
            <person name="Kuo A."/>
            <person name="Grigoriev I.V."/>
            <person name="Allen A.E."/>
            <person name="Hazlebeck D."/>
            <person name="Allen E.E."/>
        </authorList>
    </citation>
    <scope>NUCLEOTIDE SEQUENCE</scope>
    <source>
        <strain evidence="2">Hildebrandi</strain>
    </source>
</reference>
<protein>
    <submittedName>
        <fullName evidence="2">Uncharacterized protein</fullName>
    </submittedName>
</protein>
<reference evidence="2" key="2">
    <citation type="submission" date="2021-04" db="EMBL/GenBank/DDBJ databases">
        <authorList>
            <person name="Podell S."/>
        </authorList>
    </citation>
    <scope>NUCLEOTIDE SEQUENCE</scope>
    <source>
        <strain evidence="2">Hildebrandi</strain>
    </source>
</reference>
<dbReference type="Proteomes" id="UP000693970">
    <property type="component" value="Unassembled WGS sequence"/>
</dbReference>
<proteinExistence type="predicted"/>
<comment type="caution">
    <text evidence="2">The sequence shown here is derived from an EMBL/GenBank/DDBJ whole genome shotgun (WGS) entry which is preliminary data.</text>
</comment>
<organism evidence="2 3">
    <name type="scientific">Nitzschia inconspicua</name>
    <dbReference type="NCBI Taxonomy" id="303405"/>
    <lineage>
        <taxon>Eukaryota</taxon>
        <taxon>Sar</taxon>
        <taxon>Stramenopiles</taxon>
        <taxon>Ochrophyta</taxon>
        <taxon>Bacillariophyta</taxon>
        <taxon>Bacillariophyceae</taxon>
        <taxon>Bacillariophycidae</taxon>
        <taxon>Bacillariales</taxon>
        <taxon>Bacillariaceae</taxon>
        <taxon>Nitzschia</taxon>
    </lineage>
</organism>
<keyword evidence="3" id="KW-1185">Reference proteome</keyword>
<name>A0A9K3Q6V4_9STRA</name>